<protein>
    <submittedName>
        <fullName evidence="1">Uncharacterized protein</fullName>
    </submittedName>
</protein>
<sequence>MVIWSDTAYVAFVVDTFSRAVGGWSAVVTQQASLVLSTLEMALWWRDRAGTPVATRLLVHHSVAGSHGEFNWSSQHLDQGVWKWDDPQAGQRP</sequence>
<dbReference type="EMBL" id="BAAAPC010000013">
    <property type="protein sequence ID" value="GAA2003144.1"/>
    <property type="molecule type" value="Genomic_DNA"/>
</dbReference>
<evidence type="ECO:0000313" key="1">
    <source>
        <dbReference type="EMBL" id="GAA2003144.1"/>
    </source>
</evidence>
<evidence type="ECO:0000313" key="2">
    <source>
        <dbReference type="Proteomes" id="UP001501585"/>
    </source>
</evidence>
<dbReference type="Proteomes" id="UP001501585">
    <property type="component" value="Unassembled WGS sequence"/>
</dbReference>
<accession>A0ABP5EN58</accession>
<organism evidence="1 2">
    <name type="scientific">Nocardiopsis rhodophaea</name>
    <dbReference type="NCBI Taxonomy" id="280238"/>
    <lineage>
        <taxon>Bacteria</taxon>
        <taxon>Bacillati</taxon>
        <taxon>Actinomycetota</taxon>
        <taxon>Actinomycetes</taxon>
        <taxon>Streptosporangiales</taxon>
        <taxon>Nocardiopsidaceae</taxon>
        <taxon>Nocardiopsis</taxon>
    </lineage>
</organism>
<gene>
    <name evidence="1" type="ORF">GCM10009799_32840</name>
</gene>
<comment type="caution">
    <text evidence="1">The sequence shown here is derived from an EMBL/GenBank/DDBJ whole genome shotgun (WGS) entry which is preliminary data.</text>
</comment>
<keyword evidence="2" id="KW-1185">Reference proteome</keyword>
<name>A0ABP5EN58_9ACTN</name>
<reference evidence="2" key="1">
    <citation type="journal article" date="2019" name="Int. J. Syst. Evol. Microbiol.">
        <title>The Global Catalogue of Microorganisms (GCM) 10K type strain sequencing project: providing services to taxonomists for standard genome sequencing and annotation.</title>
        <authorList>
            <consortium name="The Broad Institute Genomics Platform"/>
            <consortium name="The Broad Institute Genome Sequencing Center for Infectious Disease"/>
            <person name="Wu L."/>
            <person name="Ma J."/>
        </authorList>
    </citation>
    <scope>NUCLEOTIDE SEQUENCE [LARGE SCALE GENOMIC DNA]</scope>
    <source>
        <strain evidence="2">JCM 15313</strain>
    </source>
</reference>
<proteinExistence type="predicted"/>